<dbReference type="Pfam" id="PF13545">
    <property type="entry name" value="HTH_Crp_2"/>
    <property type="match status" value="1"/>
</dbReference>
<evidence type="ECO:0000256" key="1">
    <source>
        <dbReference type="ARBA" id="ARBA00023015"/>
    </source>
</evidence>
<dbReference type="SUPFAM" id="SSF46785">
    <property type="entry name" value="Winged helix' DNA-binding domain"/>
    <property type="match status" value="1"/>
</dbReference>
<evidence type="ECO:0000256" key="4">
    <source>
        <dbReference type="ARBA" id="ARBA00023163"/>
    </source>
</evidence>
<dbReference type="GO" id="GO:0005829">
    <property type="term" value="C:cytosol"/>
    <property type="evidence" value="ECO:0007669"/>
    <property type="project" value="TreeGrafter"/>
</dbReference>
<dbReference type="Gene3D" id="2.60.120.10">
    <property type="entry name" value="Jelly Rolls"/>
    <property type="match status" value="1"/>
</dbReference>
<dbReference type="Pfam" id="PF00027">
    <property type="entry name" value="cNMP_binding"/>
    <property type="match status" value="1"/>
</dbReference>
<dbReference type="GO" id="GO:0003700">
    <property type="term" value="F:DNA-binding transcription factor activity"/>
    <property type="evidence" value="ECO:0007669"/>
    <property type="project" value="TreeGrafter"/>
</dbReference>
<dbReference type="SMART" id="SM00100">
    <property type="entry name" value="cNMP"/>
    <property type="match status" value="1"/>
</dbReference>
<dbReference type="PANTHER" id="PTHR24567:SF26">
    <property type="entry name" value="REGULATORY PROTEIN YEIL"/>
    <property type="match status" value="1"/>
</dbReference>
<dbReference type="EMBL" id="LCZJ02000026">
    <property type="protein sequence ID" value="KTD85740.1"/>
    <property type="molecule type" value="Genomic_DNA"/>
</dbReference>
<evidence type="ECO:0000313" key="8">
    <source>
        <dbReference type="Proteomes" id="UP000054709"/>
    </source>
</evidence>
<dbReference type="PROSITE" id="PS50042">
    <property type="entry name" value="CNMP_BINDING_3"/>
    <property type="match status" value="1"/>
</dbReference>
<dbReference type="Proteomes" id="UP000054709">
    <property type="component" value="Unassembled WGS sequence"/>
</dbReference>
<dbReference type="InterPro" id="IPR000595">
    <property type="entry name" value="cNMP-bd_dom"/>
</dbReference>
<keyword evidence="1" id="KW-0805">Transcription regulation</keyword>
<keyword evidence="3" id="KW-0010">Activator</keyword>
<dbReference type="InterPro" id="IPR050397">
    <property type="entry name" value="Env_Response_Regulators"/>
</dbReference>
<evidence type="ECO:0000313" key="7">
    <source>
        <dbReference type="EMBL" id="KTD85740.1"/>
    </source>
</evidence>
<dbReference type="OrthoDB" id="581021at2"/>
<organism evidence="7 8">
    <name type="scientific">Paenibacillus etheri</name>
    <dbReference type="NCBI Taxonomy" id="1306852"/>
    <lineage>
        <taxon>Bacteria</taxon>
        <taxon>Bacillati</taxon>
        <taxon>Bacillota</taxon>
        <taxon>Bacilli</taxon>
        <taxon>Bacillales</taxon>
        <taxon>Paenibacillaceae</taxon>
        <taxon>Paenibacillus</taxon>
    </lineage>
</organism>
<keyword evidence="4" id="KW-0804">Transcription</keyword>
<evidence type="ECO:0000256" key="3">
    <source>
        <dbReference type="ARBA" id="ARBA00023159"/>
    </source>
</evidence>
<dbReference type="RefSeq" id="WP_060624573.1">
    <property type="nucleotide sequence ID" value="NZ_LCZJ02000026.1"/>
</dbReference>
<keyword evidence="2" id="KW-0238">DNA-binding</keyword>
<name>A0A0W1AWN7_9BACL</name>
<dbReference type="PROSITE" id="PS51063">
    <property type="entry name" value="HTH_CRP_2"/>
    <property type="match status" value="1"/>
</dbReference>
<evidence type="ECO:0000256" key="2">
    <source>
        <dbReference type="ARBA" id="ARBA00023125"/>
    </source>
</evidence>
<dbReference type="InterPro" id="IPR014710">
    <property type="entry name" value="RmlC-like_jellyroll"/>
</dbReference>
<feature type="domain" description="Cyclic nucleotide-binding" evidence="5">
    <location>
        <begin position="31"/>
        <end position="135"/>
    </location>
</feature>
<comment type="caution">
    <text evidence="7">The sequence shown here is derived from an EMBL/GenBank/DDBJ whole genome shotgun (WGS) entry which is preliminary data.</text>
</comment>
<protein>
    <submittedName>
        <fullName evidence="7">Transcriptional regulator</fullName>
    </submittedName>
</protein>
<dbReference type="InterPro" id="IPR018490">
    <property type="entry name" value="cNMP-bd_dom_sf"/>
</dbReference>
<dbReference type="PANTHER" id="PTHR24567">
    <property type="entry name" value="CRP FAMILY TRANSCRIPTIONAL REGULATORY PROTEIN"/>
    <property type="match status" value="1"/>
</dbReference>
<dbReference type="CDD" id="cd00038">
    <property type="entry name" value="CAP_ED"/>
    <property type="match status" value="1"/>
</dbReference>
<dbReference type="AlphaFoldDB" id="A0A0W1AWN7"/>
<evidence type="ECO:0000259" key="6">
    <source>
        <dbReference type="PROSITE" id="PS51063"/>
    </source>
</evidence>
<keyword evidence="8" id="KW-1185">Reference proteome</keyword>
<feature type="domain" description="HTH crp-type" evidence="6">
    <location>
        <begin position="149"/>
        <end position="217"/>
    </location>
</feature>
<accession>A0A0W1AWN7</accession>
<gene>
    <name evidence="7" type="ORF">UQ64_19850</name>
</gene>
<dbReference type="GO" id="GO:0003677">
    <property type="term" value="F:DNA binding"/>
    <property type="evidence" value="ECO:0007669"/>
    <property type="project" value="UniProtKB-KW"/>
</dbReference>
<reference evidence="7 8" key="1">
    <citation type="journal article" date="2015" name="Int. Biodeterior. Biodegradation">
        <title>Physiological and genetic screening methods for the isolation of methyl tert-butyl ether-degrading bacteria for bioremediation purposes.</title>
        <authorList>
            <person name="Guisado I.M."/>
            <person name="Purswani J."/>
            <person name="Gonzalez Lopez J."/>
            <person name="Pozo C."/>
        </authorList>
    </citation>
    <scope>NUCLEOTIDE SEQUENCE [LARGE SCALE GENOMIC DNA]</scope>
    <source>
        <strain evidence="7 8">SH7</strain>
    </source>
</reference>
<dbReference type="SUPFAM" id="SSF51206">
    <property type="entry name" value="cAMP-binding domain-like"/>
    <property type="match status" value="1"/>
</dbReference>
<dbReference type="InterPro" id="IPR036390">
    <property type="entry name" value="WH_DNA-bd_sf"/>
</dbReference>
<proteinExistence type="predicted"/>
<sequence length="229" mass="26485">MKTIQDPNLIAHYITQFNLNQVFTTSKHALIQLRVYEQNEIILHESDELDGIYFQVEGRTKVSSSVGTGKSLLLRFCSPLSLFGDIEFVQEVPVQSQVEAVQQTTFLFISKQKVESDLMDNHRFKDLLLKHLSYKLLTCTSASRTNLLGSVEERFASYLLTIQLQREFGKEIQTPYIPDIASLIGTTPRHLNRVIQRLTDMEILYKVKQEIVVLDWERLDEMSNGIRFE</sequence>
<dbReference type="InterPro" id="IPR012318">
    <property type="entry name" value="HTH_CRP"/>
</dbReference>
<evidence type="ECO:0000259" key="5">
    <source>
        <dbReference type="PROSITE" id="PS50042"/>
    </source>
</evidence>